<evidence type="ECO:0000256" key="1">
    <source>
        <dbReference type="SAM" id="MobiDB-lite"/>
    </source>
</evidence>
<evidence type="ECO:0000313" key="2">
    <source>
        <dbReference type="EMBL" id="MFC5355658.1"/>
    </source>
</evidence>
<reference evidence="3" key="1">
    <citation type="journal article" date="2019" name="Int. J. Syst. Evol. Microbiol.">
        <title>The Global Catalogue of Microorganisms (GCM) 10K type strain sequencing project: providing services to taxonomists for standard genome sequencing and annotation.</title>
        <authorList>
            <consortium name="The Broad Institute Genomics Platform"/>
            <consortium name="The Broad Institute Genome Sequencing Center for Infectious Disease"/>
            <person name="Wu L."/>
            <person name="Ma J."/>
        </authorList>
    </citation>
    <scope>NUCLEOTIDE SEQUENCE [LARGE SCALE GENOMIC DNA]</scope>
    <source>
        <strain evidence="3">CCUG 58760</strain>
    </source>
</reference>
<organism evidence="2 3">
    <name type="scientific">Azospirillum himalayense</name>
    <dbReference type="NCBI Taxonomy" id="654847"/>
    <lineage>
        <taxon>Bacteria</taxon>
        <taxon>Pseudomonadati</taxon>
        <taxon>Pseudomonadota</taxon>
        <taxon>Alphaproteobacteria</taxon>
        <taxon>Rhodospirillales</taxon>
        <taxon>Azospirillaceae</taxon>
        <taxon>Azospirillum</taxon>
    </lineage>
</organism>
<keyword evidence="3" id="KW-1185">Reference proteome</keyword>
<dbReference type="EMBL" id="JBHSLC010000018">
    <property type="protein sequence ID" value="MFC5355658.1"/>
    <property type="molecule type" value="Genomic_DNA"/>
</dbReference>
<gene>
    <name evidence="2" type="ORF">ACFPMG_11630</name>
</gene>
<evidence type="ECO:0000313" key="3">
    <source>
        <dbReference type="Proteomes" id="UP001596166"/>
    </source>
</evidence>
<dbReference type="Proteomes" id="UP001596166">
    <property type="component" value="Unassembled WGS sequence"/>
</dbReference>
<feature type="region of interest" description="Disordered" evidence="1">
    <location>
        <begin position="40"/>
        <end position="63"/>
    </location>
</feature>
<accession>A0ABW0G7Y9</accession>
<comment type="caution">
    <text evidence="2">The sequence shown here is derived from an EMBL/GenBank/DDBJ whole genome shotgun (WGS) entry which is preliminary data.</text>
</comment>
<sequence length="63" mass="6857">MSKAVKEAPQLKVIARYAGHYGEKHIREGQTFELAAPGDFAPSWMKPEGEGLGVPAEKTNTET</sequence>
<name>A0ABW0G7Y9_9PROT</name>
<protein>
    <submittedName>
        <fullName evidence="2">Uncharacterized protein</fullName>
    </submittedName>
</protein>
<dbReference type="RefSeq" id="WP_376995293.1">
    <property type="nucleotide sequence ID" value="NZ_JBHSLC010000018.1"/>
</dbReference>
<proteinExistence type="predicted"/>